<dbReference type="RefSeq" id="WP_128796202.1">
    <property type="nucleotide sequence ID" value="NZ_CP034669.1"/>
</dbReference>
<sequence length="346" mass="37020">MMRDDGWRRSLGVLLLGGAAVWGAGCKKEQPQASAPVDAGAVAAAVADAGVPDAGPVAKVAKPLRFSDVVLQRDGTRLDVTYRLTNPGTAQGRGDACLALLDEKGVLIHVRRLGNITVKGGTDDVFEDYVYVPEAAWPQARTVLLYTATERLCESDDFGANSEPLRLLPTGQPAPAGAPVPTRPKPLAAGELELSDVKLTQPGGGTRYELTYTLKNLSARRIHGSTCLQGYEGDQDDDLLFASLGEFSLAPGAEETRTDEVDASDAKAWDRVSTLDLFVNEQMCLLADSKQAPSRIEFKKPDDVHSPNEDVTGMDWSDAYEHEPAFPQEPPSSDDDDDASPESPGN</sequence>
<organism evidence="2 3">
    <name type="scientific">Corallococcus coralloides</name>
    <name type="common">Myxococcus coralloides</name>
    <dbReference type="NCBI Taxonomy" id="184914"/>
    <lineage>
        <taxon>Bacteria</taxon>
        <taxon>Pseudomonadati</taxon>
        <taxon>Myxococcota</taxon>
        <taxon>Myxococcia</taxon>
        <taxon>Myxococcales</taxon>
        <taxon>Cystobacterineae</taxon>
        <taxon>Myxococcaceae</taxon>
        <taxon>Corallococcus</taxon>
    </lineage>
</organism>
<dbReference type="EMBL" id="CP034669">
    <property type="protein sequence ID" value="QAT84195.1"/>
    <property type="molecule type" value="Genomic_DNA"/>
</dbReference>
<feature type="compositionally biased region" description="Basic and acidic residues" evidence="1">
    <location>
        <begin position="297"/>
        <end position="308"/>
    </location>
</feature>
<gene>
    <name evidence="2" type="ORF">EJ065_2623</name>
</gene>
<name>A0A410RQM9_CORCK</name>
<protein>
    <recommendedName>
        <fullName evidence="4">Lipoprotein</fullName>
    </recommendedName>
</protein>
<proteinExistence type="predicted"/>
<evidence type="ECO:0008006" key="4">
    <source>
        <dbReference type="Google" id="ProtNLM"/>
    </source>
</evidence>
<evidence type="ECO:0000256" key="1">
    <source>
        <dbReference type="SAM" id="MobiDB-lite"/>
    </source>
</evidence>
<accession>A0A410RQM9</accession>
<dbReference type="PROSITE" id="PS51257">
    <property type="entry name" value="PROKAR_LIPOPROTEIN"/>
    <property type="match status" value="1"/>
</dbReference>
<feature type="region of interest" description="Disordered" evidence="1">
    <location>
        <begin position="297"/>
        <end position="346"/>
    </location>
</feature>
<reference evidence="2 3" key="1">
    <citation type="submission" date="2018-12" db="EMBL/GenBank/DDBJ databases">
        <title>Complete Genome Sequence of the Corallopyronin A producing Myxobacterium Corallococcus coralloides B035.</title>
        <authorList>
            <person name="Bouhired S.M."/>
            <person name="Rupp O."/>
            <person name="Blom J."/>
            <person name="Schaeberle T.F."/>
            <person name="Kehraus S."/>
            <person name="Schiefer A."/>
            <person name="Pfarr K."/>
            <person name="Goesmann A."/>
            <person name="Hoerauf A."/>
            <person name="Koenig G.M."/>
        </authorList>
    </citation>
    <scope>NUCLEOTIDE SEQUENCE [LARGE SCALE GENOMIC DNA]</scope>
    <source>
        <strain evidence="2 3">B035</strain>
    </source>
</reference>
<evidence type="ECO:0000313" key="2">
    <source>
        <dbReference type="EMBL" id="QAT84195.1"/>
    </source>
</evidence>
<evidence type="ECO:0000313" key="3">
    <source>
        <dbReference type="Proteomes" id="UP000288758"/>
    </source>
</evidence>
<dbReference type="AlphaFoldDB" id="A0A410RQM9"/>
<dbReference type="Proteomes" id="UP000288758">
    <property type="component" value="Chromosome"/>
</dbReference>